<dbReference type="EMBL" id="JAKCXM010000104">
    <property type="protein sequence ID" value="KAJ0402354.1"/>
    <property type="molecule type" value="Genomic_DNA"/>
</dbReference>
<reference evidence="11" key="1">
    <citation type="submission" date="2021-12" db="EMBL/GenBank/DDBJ databases">
        <title>Prjna785345.</title>
        <authorList>
            <person name="Rujirawat T."/>
            <person name="Krajaejun T."/>
        </authorList>
    </citation>
    <scope>NUCLEOTIDE SEQUENCE</scope>
    <source>
        <strain evidence="11">Pi057C3</strain>
    </source>
</reference>
<comment type="subcellular location">
    <subcellularLocation>
        <location evidence="1">Membrane</location>
        <topology evidence="1">Multi-pass membrane protein</topology>
    </subcellularLocation>
</comment>
<keyword evidence="4 9" id="KW-1133">Transmembrane helix</keyword>
<evidence type="ECO:0000256" key="4">
    <source>
        <dbReference type="ARBA" id="ARBA00022989"/>
    </source>
</evidence>
<name>A0AAD5Q7M8_PYTIN</name>
<sequence length="1027" mass="114258">MSSAKRHAARSIRSAPSRPPPPPPSPPPPAAAAHPSTGASTRVMPLAIQRGAFSEHMLPLEVASPRRPPSPSGRSAIGPSSVSLLRSPSKMRAPEPTPPPTAPQPSLLRSPVSPSKRVDAKENIAVNAVDALAKKLRQQAAELSDVYEAMEKKEKDVDRLGQQLRDVRQQLERQKTEQQQRPLAVSSRVAAARQTRDSRGPTAAAAKRIHSTASSSKRRPAATADPDASSDGLERIQASLQELREVHAELNRRLAKSAVGQEGPEPAADHTALQRQEQQLYIRVLEEAVHLKARELQITGHEELLVVLAELRHTIYEQERELSDARDRIERLTGQCTTVQAAHADLEQQRQAEDAKYEKETTELRARAEALERQLHETQRLVHHEVMRLRQAQSTQSSQQERIRQLEAESRRHADKLKESERRCERVTGEMEALRSSLQAAQRDAERERDRADSTQIDLNKATNQVEELKALQESLLASIDKLVVTEDASQQRITALEAQLEQAATLKADREQLDQEVTALREQLARSQSAQEELRVQVTEWGKWEKLFHDVAAVVETLKDRTDVADELRPIQSTIQDAAGPSWLLSLVNMCANIAQELQVASSSWDVERSDLRVTCQELERSTDLTMTELRRVQTQLLETQERLAMSEGEREHLQLEHLALTEELHAVHAQRGLEAALAEQLQQLQQIVELQKRRLHDVLQQNDELTTLETNLVVALDAKDSQIAHLEARISEHTNQLRQIQVLEDELEDAAALSEEQQTWNQQLTVELETLELERAENDQLVEALRARDHAVSSRVSALFSQYLQAVNARQLSSVAKTSVNQLAHTPSVHEKAMISGDVLQMLRVFPTLVDSIFVAGAAGGVLLAFTLHNTVSYKIYPEHPTYVLVALAIALGIICGVLALKLEKPVLVVATSFVGAVATVWGIGYFAGEFPNAADLEFYRSKAANGDWEFSIPDAWWGYLAGIIVLFAFGMMMQFRKTGRDGNYHSVGRKQQTNASAAVPAYNNLDTPPVQGGNPRYGNPVSHV</sequence>
<feature type="transmembrane region" description="Helical" evidence="9">
    <location>
        <begin position="959"/>
        <end position="978"/>
    </location>
</feature>
<evidence type="ECO:0000256" key="6">
    <source>
        <dbReference type="ARBA" id="ARBA00049737"/>
    </source>
</evidence>
<comment type="similarity">
    <text evidence="2">Belongs to the TMEM198 family.</text>
</comment>
<dbReference type="Proteomes" id="UP001209570">
    <property type="component" value="Unassembled WGS sequence"/>
</dbReference>
<dbReference type="PANTHER" id="PTHR31247">
    <property type="entry name" value="TRANSMEMBRANE PROTEIN 198 FAMILY MEMBER"/>
    <property type="match status" value="1"/>
</dbReference>
<evidence type="ECO:0000256" key="3">
    <source>
        <dbReference type="ARBA" id="ARBA00022692"/>
    </source>
</evidence>
<evidence type="ECO:0000313" key="11">
    <source>
        <dbReference type="EMBL" id="KAJ0402354.1"/>
    </source>
</evidence>
<proteinExistence type="inferred from homology"/>
<evidence type="ECO:0000256" key="9">
    <source>
        <dbReference type="SAM" id="Phobius"/>
    </source>
</evidence>
<dbReference type="PANTHER" id="PTHR31247:SF5">
    <property type="entry name" value="DUF4203 DOMAIN-CONTAINING PROTEIN"/>
    <property type="match status" value="1"/>
</dbReference>
<dbReference type="InterPro" id="IPR040236">
    <property type="entry name" value="TMEM198"/>
</dbReference>
<feature type="region of interest" description="Disordered" evidence="8">
    <location>
        <begin position="1"/>
        <end position="121"/>
    </location>
</feature>
<dbReference type="Pfam" id="PF13886">
    <property type="entry name" value="TM7S3_TM198"/>
    <property type="match status" value="1"/>
</dbReference>
<evidence type="ECO:0000259" key="10">
    <source>
        <dbReference type="Pfam" id="PF13886"/>
    </source>
</evidence>
<dbReference type="GO" id="GO:0005886">
    <property type="term" value="C:plasma membrane"/>
    <property type="evidence" value="ECO:0007669"/>
    <property type="project" value="TreeGrafter"/>
</dbReference>
<feature type="region of interest" description="Disordered" evidence="8">
    <location>
        <begin position="390"/>
        <end position="454"/>
    </location>
</feature>
<evidence type="ECO:0000313" key="12">
    <source>
        <dbReference type="Proteomes" id="UP001209570"/>
    </source>
</evidence>
<evidence type="ECO:0000256" key="1">
    <source>
        <dbReference type="ARBA" id="ARBA00004141"/>
    </source>
</evidence>
<feature type="compositionally biased region" description="Basic and acidic residues" evidence="8">
    <location>
        <begin position="443"/>
        <end position="453"/>
    </location>
</feature>
<keyword evidence="12" id="KW-1185">Reference proteome</keyword>
<protein>
    <recommendedName>
        <fullName evidence="6">Transmembrane protein 198</fullName>
    </recommendedName>
</protein>
<feature type="coiled-coil region" evidence="7">
    <location>
        <begin position="631"/>
        <end position="790"/>
    </location>
</feature>
<feature type="transmembrane region" description="Helical" evidence="9">
    <location>
        <begin position="882"/>
        <end position="903"/>
    </location>
</feature>
<dbReference type="InterPro" id="IPR025256">
    <property type="entry name" value="TM7S3/TM198-like_dom"/>
</dbReference>
<keyword evidence="5 9" id="KW-0472">Membrane</keyword>
<feature type="compositionally biased region" description="Pro residues" evidence="8">
    <location>
        <begin position="17"/>
        <end position="30"/>
    </location>
</feature>
<feature type="transmembrane region" description="Helical" evidence="9">
    <location>
        <begin position="910"/>
        <end position="930"/>
    </location>
</feature>
<accession>A0AAD5Q7M8</accession>
<feature type="compositionally biased region" description="Basic residues" evidence="8">
    <location>
        <begin position="1"/>
        <end position="10"/>
    </location>
</feature>
<evidence type="ECO:0000256" key="2">
    <source>
        <dbReference type="ARBA" id="ARBA00006244"/>
    </source>
</evidence>
<evidence type="ECO:0000256" key="5">
    <source>
        <dbReference type="ARBA" id="ARBA00023136"/>
    </source>
</evidence>
<feature type="compositionally biased region" description="Polar residues" evidence="8">
    <location>
        <begin position="391"/>
        <end position="400"/>
    </location>
</feature>
<feature type="domain" description="TM7S3/TM198-like" evidence="10">
    <location>
        <begin position="854"/>
        <end position="978"/>
    </location>
</feature>
<feature type="compositionally biased region" description="Low complexity" evidence="8">
    <location>
        <begin position="221"/>
        <end position="231"/>
    </location>
</feature>
<evidence type="ECO:0000256" key="7">
    <source>
        <dbReference type="SAM" id="Coils"/>
    </source>
</evidence>
<feature type="region of interest" description="Disordered" evidence="8">
    <location>
        <begin position="171"/>
        <end position="232"/>
    </location>
</feature>
<evidence type="ECO:0000256" key="8">
    <source>
        <dbReference type="SAM" id="MobiDB-lite"/>
    </source>
</evidence>
<gene>
    <name evidence="11" type="ORF">P43SY_004587</name>
</gene>
<keyword evidence="3 9" id="KW-0812">Transmembrane</keyword>
<organism evidence="11 12">
    <name type="scientific">Pythium insidiosum</name>
    <name type="common">Pythiosis disease agent</name>
    <dbReference type="NCBI Taxonomy" id="114742"/>
    <lineage>
        <taxon>Eukaryota</taxon>
        <taxon>Sar</taxon>
        <taxon>Stramenopiles</taxon>
        <taxon>Oomycota</taxon>
        <taxon>Peronosporomycetes</taxon>
        <taxon>Pythiales</taxon>
        <taxon>Pythiaceae</taxon>
        <taxon>Pythium</taxon>
    </lineage>
</organism>
<dbReference type="AlphaFoldDB" id="A0AAD5Q7M8"/>
<feature type="region of interest" description="Disordered" evidence="8">
    <location>
        <begin position="1004"/>
        <end position="1027"/>
    </location>
</feature>
<keyword evidence="7" id="KW-0175">Coiled coil</keyword>
<feature type="compositionally biased region" description="Low complexity" evidence="8">
    <location>
        <begin position="72"/>
        <end position="81"/>
    </location>
</feature>
<feature type="compositionally biased region" description="Basic and acidic residues" evidence="8">
    <location>
        <begin position="401"/>
        <end position="433"/>
    </location>
</feature>
<comment type="caution">
    <text evidence="11">The sequence shown here is derived from an EMBL/GenBank/DDBJ whole genome shotgun (WGS) entry which is preliminary data.</text>
</comment>